<evidence type="ECO:0000256" key="3">
    <source>
        <dbReference type="ARBA" id="ARBA00023163"/>
    </source>
</evidence>
<dbReference type="Pfam" id="PF13411">
    <property type="entry name" value="MerR_1"/>
    <property type="match status" value="1"/>
</dbReference>
<evidence type="ECO:0000259" key="4">
    <source>
        <dbReference type="PROSITE" id="PS50937"/>
    </source>
</evidence>
<dbReference type="PANTHER" id="PTHR30204:SF94">
    <property type="entry name" value="HEAVY METAL-DEPENDENT TRANSCRIPTIONAL REGULATOR HI_0293-RELATED"/>
    <property type="match status" value="1"/>
</dbReference>
<dbReference type="SUPFAM" id="SSF46955">
    <property type="entry name" value="Putative DNA-binding domain"/>
    <property type="match status" value="1"/>
</dbReference>
<keyword evidence="2" id="KW-0238">DNA-binding</keyword>
<organism evidence="5 6">
    <name type="scientific">Massilia niabensis</name>
    <dbReference type="NCBI Taxonomy" id="544910"/>
    <lineage>
        <taxon>Bacteria</taxon>
        <taxon>Pseudomonadati</taxon>
        <taxon>Pseudomonadota</taxon>
        <taxon>Betaproteobacteria</taxon>
        <taxon>Burkholderiales</taxon>
        <taxon>Oxalobacteraceae</taxon>
        <taxon>Telluria group</taxon>
        <taxon>Massilia</taxon>
    </lineage>
</organism>
<reference evidence="6" key="1">
    <citation type="journal article" date="2019" name="Int. J. Syst. Evol. Microbiol.">
        <title>The Global Catalogue of Microorganisms (GCM) 10K type strain sequencing project: providing services to taxonomists for standard genome sequencing and annotation.</title>
        <authorList>
            <consortium name="The Broad Institute Genomics Platform"/>
            <consortium name="The Broad Institute Genome Sequencing Center for Infectious Disease"/>
            <person name="Wu L."/>
            <person name="Ma J."/>
        </authorList>
    </citation>
    <scope>NUCLEOTIDE SEQUENCE [LARGE SCALE GENOMIC DNA]</scope>
    <source>
        <strain evidence="6">KACC 12649</strain>
    </source>
</reference>
<dbReference type="EMBL" id="JBHSMU010000015">
    <property type="protein sequence ID" value="MFC5461663.1"/>
    <property type="molecule type" value="Genomic_DNA"/>
</dbReference>
<dbReference type="PRINTS" id="PR00040">
    <property type="entry name" value="HTHMERR"/>
</dbReference>
<dbReference type="RefSeq" id="WP_379785113.1">
    <property type="nucleotide sequence ID" value="NZ_JBHSMU010000015.1"/>
</dbReference>
<proteinExistence type="predicted"/>
<feature type="domain" description="HTH merR-type" evidence="4">
    <location>
        <begin position="1"/>
        <end position="68"/>
    </location>
</feature>
<sequence>MRIGELAAATGLSRDALRFYEERGLLAAQRRANGYRDYPPEAVEWLCYLRTAQSLGFTLAEIEAGMPQLAEPGQAGTELRAALARKLSDIDARIAGLAELRAALAARLDDLGDGCPLTGGSPASR</sequence>
<dbReference type="PROSITE" id="PS00552">
    <property type="entry name" value="HTH_MERR_1"/>
    <property type="match status" value="1"/>
</dbReference>
<dbReference type="PROSITE" id="PS50937">
    <property type="entry name" value="HTH_MERR_2"/>
    <property type="match status" value="1"/>
</dbReference>
<keyword evidence="6" id="KW-1185">Reference proteome</keyword>
<comment type="caution">
    <text evidence="5">The sequence shown here is derived from an EMBL/GenBank/DDBJ whole genome shotgun (WGS) entry which is preliminary data.</text>
</comment>
<dbReference type="InterPro" id="IPR000551">
    <property type="entry name" value="MerR-type_HTH_dom"/>
</dbReference>
<dbReference type="Proteomes" id="UP001596050">
    <property type="component" value="Unassembled WGS sequence"/>
</dbReference>
<dbReference type="PANTHER" id="PTHR30204">
    <property type="entry name" value="REDOX-CYCLING DRUG-SENSING TRANSCRIPTIONAL ACTIVATOR SOXR"/>
    <property type="match status" value="1"/>
</dbReference>
<dbReference type="Gene3D" id="1.10.1660.10">
    <property type="match status" value="1"/>
</dbReference>
<dbReference type="SMART" id="SM00422">
    <property type="entry name" value="HTH_MERR"/>
    <property type="match status" value="1"/>
</dbReference>
<dbReference type="InterPro" id="IPR009061">
    <property type="entry name" value="DNA-bd_dom_put_sf"/>
</dbReference>
<evidence type="ECO:0000313" key="6">
    <source>
        <dbReference type="Proteomes" id="UP001596050"/>
    </source>
</evidence>
<evidence type="ECO:0000256" key="1">
    <source>
        <dbReference type="ARBA" id="ARBA00023015"/>
    </source>
</evidence>
<dbReference type="InterPro" id="IPR047057">
    <property type="entry name" value="MerR_fam"/>
</dbReference>
<accession>A0ABW0LA66</accession>
<gene>
    <name evidence="5" type="ORF">ACFPN5_17780</name>
</gene>
<keyword evidence="1" id="KW-0805">Transcription regulation</keyword>
<name>A0ABW0LA66_9BURK</name>
<protein>
    <submittedName>
        <fullName evidence="5">MerR family transcriptional regulator</fullName>
    </submittedName>
</protein>
<keyword evidence="3" id="KW-0804">Transcription</keyword>
<evidence type="ECO:0000256" key="2">
    <source>
        <dbReference type="ARBA" id="ARBA00023125"/>
    </source>
</evidence>
<evidence type="ECO:0000313" key="5">
    <source>
        <dbReference type="EMBL" id="MFC5461663.1"/>
    </source>
</evidence>